<protein>
    <recommendedName>
        <fullName evidence="4">Lipopolysaccharide export system permease protein LptF</fullName>
    </recommendedName>
</protein>
<dbReference type="Pfam" id="PF03739">
    <property type="entry name" value="LptF_LptG"/>
    <property type="match status" value="1"/>
</dbReference>
<dbReference type="GO" id="GO:0043190">
    <property type="term" value="C:ATP-binding cassette (ABC) transporter complex"/>
    <property type="evidence" value="ECO:0007669"/>
    <property type="project" value="InterPro"/>
</dbReference>
<feature type="transmembrane region" description="Helical" evidence="12">
    <location>
        <begin position="323"/>
        <end position="342"/>
    </location>
</feature>
<sequence length="368" mass="41869">MRILDKYLYKELFATFFAVLSVLLLITFGTEATKLLAVAVEGTIPSSIIFKVLLYKIPPALEVILPLVALLSVMLAVGRLYQDQEMVVLQSCGIPTRYFQKRVFWFLLPLALLTAWITLWVTPWSYQQERHLVAEAQVTSPLAALVPGKFNPLPNGEGVFYTRTIDDDGDLLSVWLRLKTDEQDVLMTAPQGRFEWIDGKLALVLLNGHSYEGLDKGDAFTAREFRRFEGFLPEIQVTPPSQKKFEIASMQLWQSDNLDYQALFQWRLVTPFSILVLGLLGLKMSRSGPREGRFGKVFFALVLYVVYNQLLVTFKEAIANESLPTTIGLWPVPVLFLAYALYQGSLKPSWFEWPDVGRWFKKPAESKS</sequence>
<comment type="similarity">
    <text evidence="3">Belongs to the LptF/LptG family.</text>
</comment>
<evidence type="ECO:0000256" key="6">
    <source>
        <dbReference type="ARBA" id="ARBA00022475"/>
    </source>
</evidence>
<dbReference type="KEGG" id="htr:EPV75_09375"/>
<evidence type="ECO:0000256" key="3">
    <source>
        <dbReference type="ARBA" id="ARBA00007725"/>
    </source>
</evidence>
<dbReference type="AlphaFoldDB" id="A0A410H6E4"/>
<evidence type="ECO:0000256" key="4">
    <source>
        <dbReference type="ARBA" id="ARBA00014213"/>
    </source>
</evidence>
<dbReference type="Proteomes" id="UP000285478">
    <property type="component" value="Chromosome"/>
</dbReference>
<feature type="transmembrane region" description="Helical" evidence="12">
    <location>
        <begin position="264"/>
        <end position="282"/>
    </location>
</feature>
<evidence type="ECO:0000256" key="2">
    <source>
        <dbReference type="ARBA" id="ARBA00004429"/>
    </source>
</evidence>
<comment type="subunit">
    <text evidence="11">Component of the lipopolysaccharide transport and assembly complex. The LptBFG transporter is composed of two ATP-binding proteins (LptB) and two transmembrane proteins (LptF and LptG).</text>
</comment>
<name>A0A410H6E4_9GAMM</name>
<evidence type="ECO:0000313" key="14">
    <source>
        <dbReference type="Proteomes" id="UP000285478"/>
    </source>
</evidence>
<accession>A0A410H6E4</accession>
<evidence type="ECO:0000313" key="13">
    <source>
        <dbReference type="EMBL" id="QAB16488.1"/>
    </source>
</evidence>
<dbReference type="PANTHER" id="PTHR33529">
    <property type="entry name" value="SLR0882 PROTEIN-RELATED"/>
    <property type="match status" value="1"/>
</dbReference>
<keyword evidence="8 12" id="KW-0812">Transmembrane</keyword>
<dbReference type="PANTHER" id="PTHR33529:SF7">
    <property type="entry name" value="LIPOPOLYSACCHARIDE EXPORT SYSTEM PERMEASE PROTEIN LPTF"/>
    <property type="match status" value="1"/>
</dbReference>
<feature type="transmembrane region" description="Helical" evidence="12">
    <location>
        <begin position="63"/>
        <end position="82"/>
    </location>
</feature>
<dbReference type="GO" id="GO:0015920">
    <property type="term" value="P:lipopolysaccharide transport"/>
    <property type="evidence" value="ECO:0007669"/>
    <property type="project" value="TreeGrafter"/>
</dbReference>
<dbReference type="NCBIfam" id="TIGR04407">
    <property type="entry name" value="LptF_YjgP"/>
    <property type="match status" value="1"/>
</dbReference>
<feature type="transmembrane region" description="Helical" evidence="12">
    <location>
        <begin position="12"/>
        <end position="28"/>
    </location>
</feature>
<evidence type="ECO:0000256" key="11">
    <source>
        <dbReference type="ARBA" id="ARBA00026081"/>
    </source>
</evidence>
<keyword evidence="10 12" id="KW-0472">Membrane</keyword>
<evidence type="ECO:0000256" key="5">
    <source>
        <dbReference type="ARBA" id="ARBA00022448"/>
    </source>
</evidence>
<dbReference type="InterPro" id="IPR005495">
    <property type="entry name" value="LptG/LptF_permease"/>
</dbReference>
<evidence type="ECO:0000256" key="9">
    <source>
        <dbReference type="ARBA" id="ARBA00022989"/>
    </source>
</evidence>
<evidence type="ECO:0000256" key="1">
    <source>
        <dbReference type="ARBA" id="ARBA00002265"/>
    </source>
</evidence>
<feature type="transmembrane region" description="Helical" evidence="12">
    <location>
        <begin position="103"/>
        <end position="122"/>
    </location>
</feature>
<evidence type="ECO:0000256" key="8">
    <source>
        <dbReference type="ARBA" id="ARBA00022692"/>
    </source>
</evidence>
<keyword evidence="5" id="KW-0813">Transport</keyword>
<evidence type="ECO:0000256" key="12">
    <source>
        <dbReference type="SAM" id="Phobius"/>
    </source>
</evidence>
<gene>
    <name evidence="13" type="primary">lptF</name>
    <name evidence="13" type="ORF">EPV75_09375</name>
</gene>
<keyword evidence="9 12" id="KW-1133">Transmembrane helix</keyword>
<feature type="transmembrane region" description="Helical" evidence="12">
    <location>
        <begin position="294"/>
        <end position="311"/>
    </location>
</feature>
<keyword evidence="7" id="KW-0997">Cell inner membrane</keyword>
<dbReference type="InterPro" id="IPR030922">
    <property type="entry name" value="LptF"/>
</dbReference>
<keyword evidence="14" id="KW-1185">Reference proteome</keyword>
<organism evidence="13 14">
    <name type="scientific">Hydrogenovibrio thermophilus</name>
    <dbReference type="NCBI Taxonomy" id="265883"/>
    <lineage>
        <taxon>Bacteria</taxon>
        <taxon>Pseudomonadati</taxon>
        <taxon>Pseudomonadota</taxon>
        <taxon>Gammaproteobacteria</taxon>
        <taxon>Thiotrichales</taxon>
        <taxon>Piscirickettsiaceae</taxon>
        <taxon>Hydrogenovibrio</taxon>
    </lineage>
</organism>
<dbReference type="EMBL" id="CP035033">
    <property type="protein sequence ID" value="QAB16488.1"/>
    <property type="molecule type" value="Genomic_DNA"/>
</dbReference>
<comment type="subcellular location">
    <subcellularLocation>
        <location evidence="2">Cell inner membrane</location>
        <topology evidence="2">Multi-pass membrane protein</topology>
    </subcellularLocation>
</comment>
<evidence type="ECO:0000256" key="10">
    <source>
        <dbReference type="ARBA" id="ARBA00023136"/>
    </source>
</evidence>
<proteinExistence type="inferred from homology"/>
<reference evidence="13 14" key="1">
    <citation type="journal article" date="2018" name="Environ. Microbiol.">
        <title>Genomes of ubiquitous marine and hypersaline Hydrogenovibrio, Thiomicrorhabdus and Thiomicrospira spp. encode a diversity of mechanisms to sustain chemolithoautotrophy in heterogeneous environments.</title>
        <authorList>
            <person name="Scott K.M."/>
            <person name="Williams J."/>
            <person name="Porter C.M.B."/>
            <person name="Russel S."/>
            <person name="Harmer T.L."/>
            <person name="Paul J.H."/>
            <person name="Antonen K.M."/>
            <person name="Bridges M.K."/>
            <person name="Camper G.J."/>
            <person name="Campla C.K."/>
            <person name="Casella L.G."/>
            <person name="Chase E."/>
            <person name="Conrad J.W."/>
            <person name="Cruz M.C."/>
            <person name="Dunlap D.S."/>
            <person name="Duran L."/>
            <person name="Fahsbender E.M."/>
            <person name="Goldsmith D.B."/>
            <person name="Keeley R.F."/>
            <person name="Kondoff M.R."/>
            <person name="Kussy B.I."/>
            <person name="Lane M.K."/>
            <person name="Lawler S."/>
            <person name="Leigh B.A."/>
            <person name="Lewis C."/>
            <person name="Lostal L.M."/>
            <person name="Marking D."/>
            <person name="Mancera P.A."/>
            <person name="McClenthan E.C."/>
            <person name="McIntyre E.A."/>
            <person name="Mine J.A."/>
            <person name="Modi S."/>
            <person name="Moore B.D."/>
            <person name="Morgan W.A."/>
            <person name="Nelson K.M."/>
            <person name="Nguyen K.N."/>
            <person name="Ogburn N."/>
            <person name="Parrino D.G."/>
            <person name="Pedapudi A.D."/>
            <person name="Pelham R.P."/>
            <person name="Preece A.M."/>
            <person name="Rampersad E.A."/>
            <person name="Richardson J.C."/>
            <person name="Rodgers C.M."/>
            <person name="Schaffer B.L."/>
            <person name="Sheridan N.E."/>
            <person name="Solone M.R."/>
            <person name="Staley Z.R."/>
            <person name="Tabuchi M."/>
            <person name="Waide R.J."/>
            <person name="Wanjugi P.W."/>
            <person name="Young S."/>
            <person name="Clum A."/>
            <person name="Daum C."/>
            <person name="Huntemann M."/>
            <person name="Ivanova N."/>
            <person name="Kyrpides N."/>
            <person name="Mikhailova N."/>
            <person name="Palaniappan K."/>
            <person name="Pillay M."/>
            <person name="Reddy T.B.K."/>
            <person name="Shapiro N."/>
            <person name="Stamatis D."/>
            <person name="Varghese N."/>
            <person name="Woyke T."/>
            <person name="Boden R."/>
            <person name="Freyermuth S.K."/>
            <person name="Kerfeld C.A."/>
        </authorList>
    </citation>
    <scope>NUCLEOTIDE SEQUENCE [LARGE SCALE GENOMIC DNA]</scope>
    <source>
        <strain evidence="13 14">JR-2</strain>
    </source>
</reference>
<keyword evidence="6" id="KW-1003">Cell membrane</keyword>
<comment type="function">
    <text evidence="1">Part of the ABC transporter complex LptBFG involved in the translocation of lipopolysaccharide (LPS) from the inner membrane to the outer membrane.</text>
</comment>
<evidence type="ECO:0000256" key="7">
    <source>
        <dbReference type="ARBA" id="ARBA00022519"/>
    </source>
</evidence>
<dbReference type="GO" id="GO:0055085">
    <property type="term" value="P:transmembrane transport"/>
    <property type="evidence" value="ECO:0007669"/>
    <property type="project" value="InterPro"/>
</dbReference>